<dbReference type="OrthoDB" id="1097311at2"/>
<dbReference type="InterPro" id="IPR003838">
    <property type="entry name" value="ABC3_permease_C"/>
</dbReference>
<dbReference type="InterPro" id="IPR025857">
    <property type="entry name" value="MacB_PCD"/>
</dbReference>
<feature type="transmembrane region" description="Helical" evidence="7">
    <location>
        <begin position="334"/>
        <end position="358"/>
    </location>
</feature>
<evidence type="ECO:0000313" key="11">
    <source>
        <dbReference type="Proteomes" id="UP000030125"/>
    </source>
</evidence>
<keyword evidence="4 7" id="KW-1133">Transmembrane helix</keyword>
<evidence type="ECO:0000256" key="6">
    <source>
        <dbReference type="ARBA" id="ARBA00038076"/>
    </source>
</evidence>
<dbReference type="STRING" id="36874.HQ34_02735"/>
<dbReference type="PANTHER" id="PTHR30572:SF4">
    <property type="entry name" value="ABC TRANSPORTER PERMEASE YTRF"/>
    <property type="match status" value="1"/>
</dbReference>
<proteinExistence type="inferred from homology"/>
<evidence type="ECO:0000256" key="7">
    <source>
        <dbReference type="SAM" id="Phobius"/>
    </source>
</evidence>
<evidence type="ECO:0008006" key="12">
    <source>
        <dbReference type="Google" id="ProtNLM"/>
    </source>
</evidence>
<protein>
    <recommendedName>
        <fullName evidence="12">ABC transport system permease protein</fullName>
    </recommendedName>
</protein>
<evidence type="ECO:0000256" key="4">
    <source>
        <dbReference type="ARBA" id="ARBA00022989"/>
    </source>
</evidence>
<evidence type="ECO:0000256" key="5">
    <source>
        <dbReference type="ARBA" id="ARBA00023136"/>
    </source>
</evidence>
<dbReference type="AlphaFoldDB" id="A0A0A2EMW4"/>
<sequence>MIKHIFTILWNERKQNIALWLELMIVSAFLWYIGDTVYYTVKNYLKPLGFDVEHTYEMRLGLLTADHKAYIPDLPVDEQAGYLATILERVQNNPMIEAASYSFMARPYNGNNQSIICFRDTLRTWGAVLLRRSTPDFFKVFKYKAENGSTDELIYASERSELVISTEVRDALFPDGEDCIGKKIYLNDEDSVGYRVGAVSQDVRYGDYHKWSDYINYPMTSNSYKGFVSVPERLELCVRVKPEQDRDFVARFRKEMSQQLRLGNYYLNTIDYMPEVRDAFQKSSENELKEKLFVILFLLINILLGVTGVFWFRTQQRKTEIGLRIALGDMPNKVLGKFFIEGVMILLLALVPVMILFVFLFQQEVLESYFMDLDVQRYFAGLGITFILLLIMILFGVWFPARRAVNVSPAETLRDE</sequence>
<dbReference type="Pfam" id="PF02687">
    <property type="entry name" value="FtsX"/>
    <property type="match status" value="1"/>
</dbReference>
<evidence type="ECO:0000256" key="1">
    <source>
        <dbReference type="ARBA" id="ARBA00004651"/>
    </source>
</evidence>
<keyword evidence="2" id="KW-1003">Cell membrane</keyword>
<feature type="transmembrane region" description="Helical" evidence="7">
    <location>
        <begin position="292"/>
        <end position="313"/>
    </location>
</feature>
<keyword evidence="3 7" id="KW-0812">Transmembrane</keyword>
<feature type="transmembrane region" description="Helical" evidence="7">
    <location>
        <begin position="17"/>
        <end position="34"/>
    </location>
</feature>
<evidence type="ECO:0000256" key="2">
    <source>
        <dbReference type="ARBA" id="ARBA00022475"/>
    </source>
</evidence>
<keyword evidence="11" id="KW-1185">Reference proteome</keyword>
<comment type="similarity">
    <text evidence="6">Belongs to the ABC-4 integral membrane protein family.</text>
</comment>
<feature type="domain" description="ABC3 transporter permease C-terminal" evidence="8">
    <location>
        <begin position="293"/>
        <end position="409"/>
    </location>
</feature>
<evidence type="ECO:0000256" key="3">
    <source>
        <dbReference type="ARBA" id="ARBA00022692"/>
    </source>
</evidence>
<name>A0A0A2EMW4_PORCN</name>
<dbReference type="Proteomes" id="UP000030125">
    <property type="component" value="Unassembled WGS sequence"/>
</dbReference>
<dbReference type="RefSeq" id="WP_036852661.1">
    <property type="nucleotide sequence ID" value="NZ_JQJD01000057.1"/>
</dbReference>
<dbReference type="GO" id="GO:0022857">
    <property type="term" value="F:transmembrane transporter activity"/>
    <property type="evidence" value="ECO:0007669"/>
    <property type="project" value="TreeGrafter"/>
</dbReference>
<keyword evidence="5 7" id="KW-0472">Membrane</keyword>
<dbReference type="GO" id="GO:0005886">
    <property type="term" value="C:plasma membrane"/>
    <property type="evidence" value="ECO:0007669"/>
    <property type="project" value="UniProtKB-SubCell"/>
</dbReference>
<comment type="caution">
    <text evidence="10">The sequence shown here is derived from an EMBL/GenBank/DDBJ whole genome shotgun (WGS) entry which is preliminary data.</text>
</comment>
<dbReference type="Pfam" id="PF12704">
    <property type="entry name" value="MacB_PCD"/>
    <property type="match status" value="1"/>
</dbReference>
<feature type="transmembrane region" description="Helical" evidence="7">
    <location>
        <begin position="378"/>
        <end position="399"/>
    </location>
</feature>
<dbReference type="PANTHER" id="PTHR30572">
    <property type="entry name" value="MEMBRANE COMPONENT OF TRANSPORTER-RELATED"/>
    <property type="match status" value="1"/>
</dbReference>
<dbReference type="eggNOG" id="COG0577">
    <property type="taxonomic scope" value="Bacteria"/>
</dbReference>
<dbReference type="EMBL" id="JQJD01000057">
    <property type="protein sequence ID" value="KGN78810.1"/>
    <property type="molecule type" value="Genomic_DNA"/>
</dbReference>
<evidence type="ECO:0000259" key="8">
    <source>
        <dbReference type="Pfam" id="PF02687"/>
    </source>
</evidence>
<accession>A0A0A2EMW4</accession>
<reference evidence="10 11" key="1">
    <citation type="submission" date="2014-08" db="EMBL/GenBank/DDBJ databases">
        <title>Porphyromonas cangingivalis strain:COT-109_OH1386 Genome sequencing.</title>
        <authorList>
            <person name="Wallis C."/>
            <person name="Deusch O."/>
            <person name="O'Flynn C."/>
            <person name="Davis I."/>
            <person name="Jospin G."/>
            <person name="Darling A.E."/>
            <person name="Coil D.A."/>
            <person name="Alexiev A."/>
            <person name="Horsfall A."/>
            <person name="Kirkwood N."/>
            <person name="Harris S."/>
            <person name="Eisen J.A."/>
        </authorList>
    </citation>
    <scope>NUCLEOTIDE SEQUENCE [LARGE SCALE GENOMIC DNA]</scope>
    <source>
        <strain evidence="11">COT-109 OH1386</strain>
    </source>
</reference>
<evidence type="ECO:0000259" key="9">
    <source>
        <dbReference type="Pfam" id="PF12704"/>
    </source>
</evidence>
<comment type="subcellular location">
    <subcellularLocation>
        <location evidence="1">Cell membrane</location>
        <topology evidence="1">Multi-pass membrane protein</topology>
    </subcellularLocation>
</comment>
<dbReference type="InterPro" id="IPR050250">
    <property type="entry name" value="Macrolide_Exporter_MacB"/>
</dbReference>
<gene>
    <name evidence="10" type="ORF">HQ35_09205</name>
</gene>
<evidence type="ECO:0000313" key="10">
    <source>
        <dbReference type="EMBL" id="KGN78810.1"/>
    </source>
</evidence>
<organism evidence="10 11">
    <name type="scientific">Porphyromonas cangingivalis</name>
    <dbReference type="NCBI Taxonomy" id="36874"/>
    <lineage>
        <taxon>Bacteria</taxon>
        <taxon>Pseudomonadati</taxon>
        <taxon>Bacteroidota</taxon>
        <taxon>Bacteroidia</taxon>
        <taxon>Bacteroidales</taxon>
        <taxon>Porphyromonadaceae</taxon>
        <taxon>Porphyromonas</taxon>
    </lineage>
</organism>
<feature type="domain" description="MacB-like periplasmic core" evidence="9">
    <location>
        <begin position="90"/>
        <end position="247"/>
    </location>
</feature>